<dbReference type="Proteomes" id="UP000070422">
    <property type="component" value="Unassembled WGS sequence"/>
</dbReference>
<dbReference type="InterPro" id="IPR006524">
    <property type="entry name" value="ArpU-like"/>
</dbReference>
<gene>
    <name evidence="1" type="ORF">HMPREF3187_01766</name>
</gene>
<sequence>MLDLINEKQTIASVTAFLKEYATIKRLSGIIGKVTTDYSFLPSSVPSSSDGPMFRILERREKAQNQVKAIHEAFELLSEEGKELLRLKFTIEPKMTDENIAYRLGVSSASYYRLLKKYKIQFAEAYKGGELLVFKE</sequence>
<accession>A0A133XQB6</accession>
<reference evidence="1 2" key="1">
    <citation type="submission" date="2016-01" db="EMBL/GenBank/DDBJ databases">
        <authorList>
            <person name="Oliw E.H."/>
        </authorList>
    </citation>
    <scope>NUCLEOTIDE SEQUENCE [LARGE SCALE GENOMIC DNA]</scope>
    <source>
        <strain evidence="1 2">KA00635</strain>
    </source>
</reference>
<evidence type="ECO:0000313" key="2">
    <source>
        <dbReference type="Proteomes" id="UP000070422"/>
    </source>
</evidence>
<dbReference type="AlphaFoldDB" id="A0A133XQB6"/>
<dbReference type="PATRIC" id="fig|87541.4.peg.1747"/>
<name>A0A133XQB6_9LACT</name>
<dbReference type="STRING" id="87541.AWM71_06760"/>
<dbReference type="OrthoDB" id="2227133at2"/>
<evidence type="ECO:0000313" key="1">
    <source>
        <dbReference type="EMBL" id="KXB33123.1"/>
    </source>
</evidence>
<comment type="caution">
    <text evidence="1">The sequence shown here is derived from an EMBL/GenBank/DDBJ whole genome shotgun (WGS) entry which is preliminary data.</text>
</comment>
<dbReference type="NCBIfam" id="TIGR01637">
    <property type="entry name" value="phage_arpU"/>
    <property type="match status" value="1"/>
</dbReference>
<organism evidence="1 2">
    <name type="scientific">Aerococcus christensenii</name>
    <dbReference type="NCBI Taxonomy" id="87541"/>
    <lineage>
        <taxon>Bacteria</taxon>
        <taxon>Bacillati</taxon>
        <taxon>Bacillota</taxon>
        <taxon>Bacilli</taxon>
        <taxon>Lactobacillales</taxon>
        <taxon>Aerococcaceae</taxon>
        <taxon>Aerococcus</taxon>
    </lineage>
</organism>
<protein>
    <submittedName>
        <fullName evidence="1">Phage transcriptional regulator, ArpU family</fullName>
    </submittedName>
</protein>
<dbReference type="EMBL" id="LSCQ01000103">
    <property type="protein sequence ID" value="KXB33123.1"/>
    <property type="molecule type" value="Genomic_DNA"/>
</dbReference>
<proteinExistence type="predicted"/>
<dbReference type="RefSeq" id="WP_060937376.1">
    <property type="nucleotide sequence ID" value="NZ_KQ959338.1"/>
</dbReference>